<dbReference type="HOGENOM" id="CLU_131459_0_0_0"/>
<accession>Q1IS29</accession>
<dbReference type="EMBL" id="CP000360">
    <property type="protein sequence ID" value="ABF40321.1"/>
    <property type="molecule type" value="Genomic_DNA"/>
</dbReference>
<dbReference type="InterPro" id="IPR047057">
    <property type="entry name" value="MerR_fam"/>
</dbReference>
<dbReference type="AlphaFoldDB" id="Q1IS29"/>
<feature type="domain" description="HTH merR-type" evidence="6">
    <location>
        <begin position="21"/>
        <end position="88"/>
    </location>
</feature>
<dbReference type="InterPro" id="IPR009061">
    <property type="entry name" value="DNA-bd_dom_put_sf"/>
</dbReference>
<dbReference type="PANTHER" id="PTHR30204:SF69">
    <property type="entry name" value="MERR-FAMILY TRANSCRIPTIONAL REGULATOR"/>
    <property type="match status" value="1"/>
</dbReference>
<organism evidence="7 8">
    <name type="scientific">Koribacter versatilis (strain Ellin345)</name>
    <dbReference type="NCBI Taxonomy" id="204669"/>
    <lineage>
        <taxon>Bacteria</taxon>
        <taxon>Pseudomonadati</taxon>
        <taxon>Acidobacteriota</taxon>
        <taxon>Terriglobia</taxon>
        <taxon>Terriglobales</taxon>
        <taxon>Candidatus Korobacteraceae</taxon>
        <taxon>Candidatus Korobacter</taxon>
    </lineage>
</organism>
<dbReference type="GO" id="GO:0003700">
    <property type="term" value="F:DNA-binding transcription factor activity"/>
    <property type="evidence" value="ECO:0007669"/>
    <property type="project" value="InterPro"/>
</dbReference>
<gene>
    <name evidence="7" type="ordered locus">Acid345_1319</name>
</gene>
<dbReference type="SUPFAM" id="SSF46955">
    <property type="entry name" value="Putative DNA-binding domain"/>
    <property type="match status" value="1"/>
</dbReference>
<evidence type="ECO:0000256" key="1">
    <source>
        <dbReference type="ARBA" id="ARBA00022491"/>
    </source>
</evidence>
<evidence type="ECO:0000313" key="7">
    <source>
        <dbReference type="EMBL" id="ABF40321.1"/>
    </source>
</evidence>
<evidence type="ECO:0000256" key="4">
    <source>
        <dbReference type="ARBA" id="ARBA00023163"/>
    </source>
</evidence>
<feature type="region of interest" description="Disordered" evidence="5">
    <location>
        <begin position="155"/>
        <end position="174"/>
    </location>
</feature>
<keyword evidence="4" id="KW-0804">Transcription</keyword>
<dbReference type="GO" id="GO:0003677">
    <property type="term" value="F:DNA binding"/>
    <property type="evidence" value="ECO:0007669"/>
    <property type="project" value="UniProtKB-KW"/>
</dbReference>
<keyword evidence="3" id="KW-0238">DNA-binding</keyword>
<dbReference type="PANTHER" id="PTHR30204">
    <property type="entry name" value="REDOX-CYCLING DRUG-SENSING TRANSCRIPTIONAL ACTIVATOR SOXR"/>
    <property type="match status" value="1"/>
</dbReference>
<reference evidence="7 8" key="1">
    <citation type="journal article" date="2009" name="Appl. Environ. Microbiol.">
        <title>Three genomes from the phylum Acidobacteria provide insight into the lifestyles of these microorganisms in soils.</title>
        <authorList>
            <person name="Ward N.L."/>
            <person name="Challacombe J.F."/>
            <person name="Janssen P.H."/>
            <person name="Henrissat B."/>
            <person name="Coutinho P.M."/>
            <person name="Wu M."/>
            <person name="Xie G."/>
            <person name="Haft D.H."/>
            <person name="Sait M."/>
            <person name="Badger J."/>
            <person name="Barabote R.D."/>
            <person name="Bradley B."/>
            <person name="Brettin T.S."/>
            <person name="Brinkac L.M."/>
            <person name="Bruce D."/>
            <person name="Creasy T."/>
            <person name="Daugherty S.C."/>
            <person name="Davidsen T.M."/>
            <person name="DeBoy R.T."/>
            <person name="Detter J.C."/>
            <person name="Dodson R.J."/>
            <person name="Durkin A.S."/>
            <person name="Ganapathy A."/>
            <person name="Gwinn-Giglio M."/>
            <person name="Han C.S."/>
            <person name="Khouri H."/>
            <person name="Kiss H."/>
            <person name="Kothari S.P."/>
            <person name="Madupu R."/>
            <person name="Nelson K.E."/>
            <person name="Nelson W.C."/>
            <person name="Paulsen I."/>
            <person name="Penn K."/>
            <person name="Ren Q."/>
            <person name="Rosovitz M.J."/>
            <person name="Selengut J.D."/>
            <person name="Shrivastava S."/>
            <person name="Sullivan S.A."/>
            <person name="Tapia R."/>
            <person name="Thompson L.S."/>
            <person name="Watkins K.L."/>
            <person name="Yang Q."/>
            <person name="Yu C."/>
            <person name="Zafar N."/>
            <person name="Zhou L."/>
            <person name="Kuske C.R."/>
        </authorList>
    </citation>
    <scope>NUCLEOTIDE SEQUENCE [LARGE SCALE GENOMIC DNA]</scope>
    <source>
        <strain evidence="7 8">Ellin345</strain>
    </source>
</reference>
<evidence type="ECO:0000256" key="5">
    <source>
        <dbReference type="SAM" id="MobiDB-lite"/>
    </source>
</evidence>
<keyword evidence="2" id="KW-0805">Transcription regulation</keyword>
<protein>
    <submittedName>
        <fullName evidence="7">Transcriptional regulator, MerR family</fullName>
    </submittedName>
</protein>
<evidence type="ECO:0000313" key="8">
    <source>
        <dbReference type="Proteomes" id="UP000002432"/>
    </source>
</evidence>
<keyword evidence="8" id="KW-1185">Reference proteome</keyword>
<dbReference type="Pfam" id="PF13411">
    <property type="entry name" value="MerR_1"/>
    <property type="match status" value="1"/>
</dbReference>
<dbReference type="InterPro" id="IPR000551">
    <property type="entry name" value="MerR-type_HTH_dom"/>
</dbReference>
<dbReference type="Proteomes" id="UP000002432">
    <property type="component" value="Chromosome"/>
</dbReference>
<sequence length="174" mass="19836">MFQTFGAQNVLALMGTMEDRFSSKEVISLTSITARQLQWWDERGIVVPAREGHKRFYSLDDLAEVAVLCELRQRGFSLQRVRKVMRFLQRELGKRLVETVTDGSEYHLLTDGRNLYLEDSAHAVINILKNSKQPILGICITDTVERLRARIGKKQAQPAVSTRTRMGSGRRKAS</sequence>
<dbReference type="SMART" id="SM00422">
    <property type="entry name" value="HTH_MERR"/>
    <property type="match status" value="1"/>
</dbReference>
<dbReference type="EnsemblBacteria" id="ABF40321">
    <property type="protein sequence ID" value="ABF40321"/>
    <property type="gene ID" value="Acid345_1319"/>
</dbReference>
<proteinExistence type="predicted"/>
<dbReference type="CDD" id="cd01105">
    <property type="entry name" value="HTH_GlnR-like"/>
    <property type="match status" value="1"/>
</dbReference>
<dbReference type="eggNOG" id="COG0789">
    <property type="taxonomic scope" value="Bacteria"/>
</dbReference>
<evidence type="ECO:0000259" key="6">
    <source>
        <dbReference type="SMART" id="SM00422"/>
    </source>
</evidence>
<name>Q1IS29_KORVE</name>
<dbReference type="Gene3D" id="1.10.1660.10">
    <property type="match status" value="1"/>
</dbReference>
<keyword evidence="1" id="KW-0678">Repressor</keyword>
<evidence type="ECO:0000256" key="3">
    <source>
        <dbReference type="ARBA" id="ARBA00023125"/>
    </source>
</evidence>
<evidence type="ECO:0000256" key="2">
    <source>
        <dbReference type="ARBA" id="ARBA00023015"/>
    </source>
</evidence>
<dbReference type="KEGG" id="aba:Acid345_1319"/>
<dbReference type="RefSeq" id="WP_011522123.1">
    <property type="nucleotide sequence ID" value="NC_008009.1"/>
</dbReference>
<dbReference type="STRING" id="204669.Acid345_1319"/>